<protein>
    <submittedName>
        <fullName evidence="1">Uncharacterized protein</fullName>
    </submittedName>
</protein>
<dbReference type="AlphaFoldDB" id="A0AAD1WAL1"/>
<proteinExistence type="predicted"/>
<name>A0AAD1WAL1_PELCU</name>
<evidence type="ECO:0000313" key="1">
    <source>
        <dbReference type="EMBL" id="CAH2300336.1"/>
    </source>
</evidence>
<sequence length="69" mass="7492">WICGKRNGGGELNSSARTSLAESDGDQFERWDYAHKILIAPGDYVFFAHHGNILDHAALIAASAAFCEV</sequence>
<gene>
    <name evidence="1" type="ORF">PECUL_23A014761</name>
</gene>
<evidence type="ECO:0000313" key="2">
    <source>
        <dbReference type="Proteomes" id="UP001295444"/>
    </source>
</evidence>
<organism evidence="1 2">
    <name type="scientific">Pelobates cultripes</name>
    <name type="common">Western spadefoot toad</name>
    <dbReference type="NCBI Taxonomy" id="61616"/>
    <lineage>
        <taxon>Eukaryota</taxon>
        <taxon>Metazoa</taxon>
        <taxon>Chordata</taxon>
        <taxon>Craniata</taxon>
        <taxon>Vertebrata</taxon>
        <taxon>Euteleostomi</taxon>
        <taxon>Amphibia</taxon>
        <taxon>Batrachia</taxon>
        <taxon>Anura</taxon>
        <taxon>Pelobatoidea</taxon>
        <taxon>Pelobatidae</taxon>
        <taxon>Pelobates</taxon>
    </lineage>
</organism>
<feature type="non-terminal residue" evidence="1">
    <location>
        <position position="1"/>
    </location>
</feature>
<reference evidence="1" key="1">
    <citation type="submission" date="2022-03" db="EMBL/GenBank/DDBJ databases">
        <authorList>
            <person name="Alioto T."/>
            <person name="Alioto T."/>
            <person name="Gomez Garrido J."/>
        </authorList>
    </citation>
    <scope>NUCLEOTIDE SEQUENCE</scope>
</reference>
<dbReference type="EMBL" id="OW240917">
    <property type="protein sequence ID" value="CAH2300336.1"/>
    <property type="molecule type" value="Genomic_DNA"/>
</dbReference>
<keyword evidence="2" id="KW-1185">Reference proteome</keyword>
<dbReference type="Proteomes" id="UP001295444">
    <property type="component" value="Chromosome 06"/>
</dbReference>
<accession>A0AAD1WAL1</accession>